<gene>
    <name evidence="1" type="ORF">IZO911_LOCUS13503</name>
</gene>
<dbReference type="Proteomes" id="UP000663860">
    <property type="component" value="Unassembled WGS sequence"/>
</dbReference>
<reference evidence="1" key="1">
    <citation type="submission" date="2021-02" db="EMBL/GenBank/DDBJ databases">
        <authorList>
            <person name="Nowell W R."/>
        </authorList>
    </citation>
    <scope>NUCLEOTIDE SEQUENCE</scope>
</reference>
<sequence>MSNFEDLSDEIIISIFEYLTLEEFSSIFGQLNNRLACIVFDHPWTQHRLNIQMIAKDDALDEKIKFINDMKLTSRISAIHIRPHCSYQSINEFNKRNPLENFDKLRALSLNHVTLEEGESIFSPECLSKLKHLARICLIFSLKIEQNEYCLRLERLIAQILIHPSLRHVILQTARSLDFSQLQLPSPVEYLDIDYCSFQSLYTLFQFTPSLRHLTATIAIYGESNTQQTPIFPVLNSLKLNLSIPAFDHLLSFLEKFPKLQKLHIVTYSVIEPLSFTSSWIKLITEHLPVLYKFKRESNVPLENIEEYIKLFHWLNGWRSIDKSVPNGSNYSRMTVINIRY</sequence>
<dbReference type="EMBL" id="CAJNOE010000108">
    <property type="protein sequence ID" value="CAF0924422.1"/>
    <property type="molecule type" value="Genomic_DNA"/>
</dbReference>
<name>A0A814B599_9BILA</name>
<accession>A0A814B599</accession>
<organism evidence="1 2">
    <name type="scientific">Adineta steineri</name>
    <dbReference type="NCBI Taxonomy" id="433720"/>
    <lineage>
        <taxon>Eukaryota</taxon>
        <taxon>Metazoa</taxon>
        <taxon>Spiralia</taxon>
        <taxon>Gnathifera</taxon>
        <taxon>Rotifera</taxon>
        <taxon>Eurotatoria</taxon>
        <taxon>Bdelloidea</taxon>
        <taxon>Adinetida</taxon>
        <taxon>Adinetidae</taxon>
        <taxon>Adineta</taxon>
    </lineage>
</organism>
<evidence type="ECO:0008006" key="3">
    <source>
        <dbReference type="Google" id="ProtNLM"/>
    </source>
</evidence>
<dbReference type="Gene3D" id="3.80.10.10">
    <property type="entry name" value="Ribonuclease Inhibitor"/>
    <property type="match status" value="1"/>
</dbReference>
<dbReference type="SUPFAM" id="SSF52047">
    <property type="entry name" value="RNI-like"/>
    <property type="match status" value="1"/>
</dbReference>
<dbReference type="AlphaFoldDB" id="A0A814B599"/>
<protein>
    <recommendedName>
        <fullName evidence="3">F-box domain-containing protein</fullName>
    </recommendedName>
</protein>
<proteinExistence type="predicted"/>
<comment type="caution">
    <text evidence="1">The sequence shown here is derived from an EMBL/GenBank/DDBJ whole genome shotgun (WGS) entry which is preliminary data.</text>
</comment>
<evidence type="ECO:0000313" key="1">
    <source>
        <dbReference type="EMBL" id="CAF0924422.1"/>
    </source>
</evidence>
<dbReference type="InterPro" id="IPR032675">
    <property type="entry name" value="LRR_dom_sf"/>
</dbReference>
<evidence type="ECO:0000313" key="2">
    <source>
        <dbReference type="Proteomes" id="UP000663860"/>
    </source>
</evidence>